<dbReference type="PANTHER" id="PTHR43433:SF1">
    <property type="entry name" value="BLL5160 PROTEIN"/>
    <property type="match status" value="1"/>
</dbReference>
<dbReference type="InterPro" id="IPR000073">
    <property type="entry name" value="AB_hydrolase_1"/>
</dbReference>
<dbReference type="SUPFAM" id="SSF53474">
    <property type="entry name" value="alpha/beta-Hydrolases"/>
    <property type="match status" value="1"/>
</dbReference>
<keyword evidence="1" id="KW-0732">Signal</keyword>
<organism evidence="3 4">
    <name type="scientific">Mitsuokella multacida</name>
    <dbReference type="NCBI Taxonomy" id="52226"/>
    <lineage>
        <taxon>Bacteria</taxon>
        <taxon>Bacillati</taxon>
        <taxon>Bacillota</taxon>
        <taxon>Negativicutes</taxon>
        <taxon>Selenomonadales</taxon>
        <taxon>Selenomonadaceae</taxon>
        <taxon>Mitsuokella</taxon>
    </lineage>
</organism>
<feature type="signal peptide" evidence="1">
    <location>
        <begin position="1"/>
        <end position="22"/>
    </location>
</feature>
<protein>
    <submittedName>
        <fullName evidence="3">Alpha/beta hydrolase</fullName>
    </submittedName>
</protein>
<dbReference type="OrthoDB" id="252464at2"/>
<evidence type="ECO:0000313" key="3">
    <source>
        <dbReference type="EMBL" id="RHF52294.1"/>
    </source>
</evidence>
<dbReference type="PANTHER" id="PTHR43433">
    <property type="entry name" value="HYDROLASE, ALPHA/BETA FOLD FAMILY PROTEIN"/>
    <property type="match status" value="1"/>
</dbReference>
<evidence type="ECO:0000313" key="4">
    <source>
        <dbReference type="Proteomes" id="UP000283442"/>
    </source>
</evidence>
<evidence type="ECO:0000259" key="2">
    <source>
        <dbReference type="Pfam" id="PF00561"/>
    </source>
</evidence>
<gene>
    <name evidence="3" type="ORF">DW674_03720</name>
</gene>
<dbReference type="Gene3D" id="3.40.50.1820">
    <property type="entry name" value="alpha/beta hydrolase"/>
    <property type="match status" value="1"/>
</dbReference>
<dbReference type="InterPro" id="IPR029058">
    <property type="entry name" value="AB_hydrolase_fold"/>
</dbReference>
<dbReference type="RefSeq" id="WP_118175336.1">
    <property type="nucleotide sequence ID" value="NZ_CP195933.1"/>
</dbReference>
<proteinExistence type="predicted"/>
<dbReference type="EMBL" id="QRHE01000003">
    <property type="protein sequence ID" value="RHF52294.1"/>
    <property type="molecule type" value="Genomic_DNA"/>
</dbReference>
<sequence length="335" mass="37286">MIWKKMLQGAGALLLSGAILLAGNMEIGEAAKAESSNAQDVLVRAQERDATFAPAIRYFMQAPEAKGSDTPYGNNTVAGHYAQAGDARIYYEIYGKGKPLFVFHGGGVGTPYEMGQMIDNLRKNYQVIVVSTRGHGRSEIGHSELTYEQKANDMLAVMREVTDEPAILLGFSDGAYTAYKVASMYPERAERIVAIGAGTLKPGFFSGEMKVADLEKIDAAFIEQQKKIMPEPERYQEFCTNYMKFWSKMEVGEDFLRTIECPVLLIAGDEDDHAPLVTMVEAEQYIPKASLCIVPKAWHTAFLDNFDVTWTAIEQFLQTDKAKLIGSRKVEYNRK</sequence>
<dbReference type="AlphaFoldDB" id="A0A414NXR6"/>
<reference evidence="3 4" key="1">
    <citation type="submission" date="2018-08" db="EMBL/GenBank/DDBJ databases">
        <title>A genome reference for cultivated species of the human gut microbiota.</title>
        <authorList>
            <person name="Zou Y."/>
            <person name="Xue W."/>
            <person name="Luo G."/>
        </authorList>
    </citation>
    <scope>NUCLEOTIDE SEQUENCE [LARGE SCALE GENOMIC DNA]</scope>
    <source>
        <strain evidence="3 4">AM25-21AC</strain>
    </source>
</reference>
<feature type="domain" description="AB hydrolase-1" evidence="2">
    <location>
        <begin position="99"/>
        <end position="208"/>
    </location>
</feature>
<name>A0A414NXR6_9FIRM</name>
<comment type="caution">
    <text evidence="3">The sequence shown here is derived from an EMBL/GenBank/DDBJ whole genome shotgun (WGS) entry which is preliminary data.</text>
</comment>
<evidence type="ECO:0000256" key="1">
    <source>
        <dbReference type="SAM" id="SignalP"/>
    </source>
</evidence>
<dbReference type="Pfam" id="PF00561">
    <property type="entry name" value="Abhydrolase_1"/>
    <property type="match status" value="1"/>
</dbReference>
<dbReference type="Proteomes" id="UP000283442">
    <property type="component" value="Unassembled WGS sequence"/>
</dbReference>
<feature type="chain" id="PRO_5039113349" evidence="1">
    <location>
        <begin position="23"/>
        <end position="335"/>
    </location>
</feature>
<keyword evidence="3" id="KW-0378">Hydrolase</keyword>
<accession>A0A414NXR6</accession>
<dbReference type="GO" id="GO:0016787">
    <property type="term" value="F:hydrolase activity"/>
    <property type="evidence" value="ECO:0007669"/>
    <property type="project" value="UniProtKB-KW"/>
</dbReference>
<dbReference type="InterPro" id="IPR050471">
    <property type="entry name" value="AB_hydrolase"/>
</dbReference>